<accession>A0A2H3BJM6</accession>
<reference evidence="2" key="1">
    <citation type="journal article" date="2017" name="Nat. Ecol. Evol.">
        <title>Genome expansion and lineage-specific genetic innovations in the forest pathogenic fungi Armillaria.</title>
        <authorList>
            <person name="Sipos G."/>
            <person name="Prasanna A.N."/>
            <person name="Walter M.C."/>
            <person name="O'Connor E."/>
            <person name="Balint B."/>
            <person name="Krizsan K."/>
            <person name="Kiss B."/>
            <person name="Hess J."/>
            <person name="Varga T."/>
            <person name="Slot J."/>
            <person name="Riley R."/>
            <person name="Boka B."/>
            <person name="Rigling D."/>
            <person name="Barry K."/>
            <person name="Lee J."/>
            <person name="Mihaltcheva S."/>
            <person name="LaButti K."/>
            <person name="Lipzen A."/>
            <person name="Waldron R."/>
            <person name="Moloney N.M."/>
            <person name="Sperisen C."/>
            <person name="Kredics L."/>
            <person name="Vagvoelgyi C."/>
            <person name="Patrignani A."/>
            <person name="Fitzpatrick D."/>
            <person name="Nagy I."/>
            <person name="Doyle S."/>
            <person name="Anderson J.B."/>
            <person name="Grigoriev I.V."/>
            <person name="Gueldener U."/>
            <person name="Muensterkoetter M."/>
            <person name="Nagy L.G."/>
        </authorList>
    </citation>
    <scope>NUCLEOTIDE SEQUENCE [LARGE SCALE GENOMIC DNA]</scope>
    <source>
        <strain evidence="2">28-4</strain>
    </source>
</reference>
<dbReference type="Proteomes" id="UP000218334">
    <property type="component" value="Unassembled WGS sequence"/>
</dbReference>
<dbReference type="EMBL" id="KZ293449">
    <property type="protein sequence ID" value="PBK64767.1"/>
    <property type="molecule type" value="Genomic_DNA"/>
</dbReference>
<proteinExistence type="predicted"/>
<keyword evidence="2" id="KW-1185">Reference proteome</keyword>
<sequence length="124" mass="14414">MDKREWFHRYWNLNDIRDYEDSYERLKYYERLPEVTLPAPTGMGQMASTPVPKQQSYTGKKPVISFTLADTLCSDLGIQGLLEKLNTILGTSFTMFTSSVYSVLEDCILQKWDFGTAYAYLRPF</sequence>
<name>A0A2H3BJM6_9AGAR</name>
<organism evidence="1 2">
    <name type="scientific">Armillaria solidipes</name>
    <dbReference type="NCBI Taxonomy" id="1076256"/>
    <lineage>
        <taxon>Eukaryota</taxon>
        <taxon>Fungi</taxon>
        <taxon>Dikarya</taxon>
        <taxon>Basidiomycota</taxon>
        <taxon>Agaricomycotina</taxon>
        <taxon>Agaricomycetes</taxon>
        <taxon>Agaricomycetidae</taxon>
        <taxon>Agaricales</taxon>
        <taxon>Marasmiineae</taxon>
        <taxon>Physalacriaceae</taxon>
        <taxon>Armillaria</taxon>
    </lineage>
</organism>
<evidence type="ECO:0000313" key="1">
    <source>
        <dbReference type="EMBL" id="PBK64767.1"/>
    </source>
</evidence>
<evidence type="ECO:0000313" key="2">
    <source>
        <dbReference type="Proteomes" id="UP000218334"/>
    </source>
</evidence>
<protein>
    <submittedName>
        <fullName evidence="1">Uncharacterized protein</fullName>
    </submittedName>
</protein>
<dbReference type="AlphaFoldDB" id="A0A2H3BJM6"/>
<gene>
    <name evidence="1" type="ORF">ARMSODRAFT_1022753</name>
</gene>